<dbReference type="GO" id="GO:0003677">
    <property type="term" value="F:DNA binding"/>
    <property type="evidence" value="ECO:0007669"/>
    <property type="project" value="UniProtKB-KW"/>
</dbReference>
<evidence type="ECO:0000259" key="3">
    <source>
        <dbReference type="PROSITE" id="PS50937"/>
    </source>
</evidence>
<evidence type="ECO:0000313" key="4">
    <source>
        <dbReference type="EMBL" id="MCK8143304.1"/>
    </source>
</evidence>
<dbReference type="SMART" id="SM00422">
    <property type="entry name" value="HTH_MERR"/>
    <property type="match status" value="1"/>
</dbReference>
<dbReference type="Gene3D" id="1.10.1660.10">
    <property type="match status" value="1"/>
</dbReference>
<dbReference type="Proteomes" id="UP001139260">
    <property type="component" value="Unassembled WGS sequence"/>
</dbReference>
<dbReference type="RefSeq" id="WP_248429321.1">
    <property type="nucleotide sequence ID" value="NZ_JALNUB010000016.1"/>
</dbReference>
<name>A0A9X2BM78_9FLAO</name>
<dbReference type="SUPFAM" id="SSF46955">
    <property type="entry name" value="Putative DNA-binding domain"/>
    <property type="match status" value="1"/>
</dbReference>
<sequence>MLINELSKRTGVSIHTLRYYENYGLIMGKTDETVTSNNYKQYDNTVIEKVFWIIASKKAGFTLSEIKKSMEDWFNNRLSISKKIEIAQKKIDEIDNKIRELRQVKKILLEAMKDVEKGNC</sequence>
<accession>A0A9X2BM78</accession>
<reference evidence="4" key="1">
    <citation type="submission" date="2022-04" db="EMBL/GenBank/DDBJ databases">
        <title>Flavobacterium pygoscelis sp. nov. isolated from Chinstrap chick (Pygoscelis antarcticus).</title>
        <authorList>
            <person name="Irgang R."/>
            <person name="Poblete-Morales M."/>
            <person name="Avendano-Herrera R."/>
        </authorList>
    </citation>
    <scope>NUCLEOTIDE SEQUENCE</scope>
    <source>
        <strain evidence="4">I-SCBP12n</strain>
    </source>
</reference>
<evidence type="ECO:0000256" key="2">
    <source>
        <dbReference type="SAM" id="Coils"/>
    </source>
</evidence>
<dbReference type="PANTHER" id="PTHR30204:SF97">
    <property type="entry name" value="MERR FAMILY REGULATORY PROTEIN"/>
    <property type="match status" value="1"/>
</dbReference>
<dbReference type="Pfam" id="PF13411">
    <property type="entry name" value="MerR_1"/>
    <property type="match status" value="1"/>
</dbReference>
<evidence type="ECO:0000256" key="1">
    <source>
        <dbReference type="ARBA" id="ARBA00023125"/>
    </source>
</evidence>
<dbReference type="EMBL" id="JALNUB010000016">
    <property type="protein sequence ID" value="MCK8143304.1"/>
    <property type="molecule type" value="Genomic_DNA"/>
</dbReference>
<dbReference type="InterPro" id="IPR047057">
    <property type="entry name" value="MerR_fam"/>
</dbReference>
<keyword evidence="5" id="KW-1185">Reference proteome</keyword>
<evidence type="ECO:0000313" key="5">
    <source>
        <dbReference type="Proteomes" id="UP001139260"/>
    </source>
</evidence>
<feature type="domain" description="HTH merR-type" evidence="3">
    <location>
        <begin position="1"/>
        <end position="72"/>
    </location>
</feature>
<dbReference type="GO" id="GO:0003700">
    <property type="term" value="F:DNA-binding transcription factor activity"/>
    <property type="evidence" value="ECO:0007669"/>
    <property type="project" value="InterPro"/>
</dbReference>
<gene>
    <name evidence="4" type="ORF">MW871_15545</name>
</gene>
<feature type="coiled-coil region" evidence="2">
    <location>
        <begin position="84"/>
        <end position="111"/>
    </location>
</feature>
<dbReference type="AlphaFoldDB" id="A0A9X2BM78"/>
<dbReference type="InterPro" id="IPR000551">
    <property type="entry name" value="MerR-type_HTH_dom"/>
</dbReference>
<dbReference type="PROSITE" id="PS50937">
    <property type="entry name" value="HTH_MERR_2"/>
    <property type="match status" value="1"/>
</dbReference>
<dbReference type="PANTHER" id="PTHR30204">
    <property type="entry name" value="REDOX-CYCLING DRUG-SENSING TRANSCRIPTIONAL ACTIVATOR SOXR"/>
    <property type="match status" value="1"/>
</dbReference>
<dbReference type="InterPro" id="IPR009061">
    <property type="entry name" value="DNA-bd_dom_put_sf"/>
</dbReference>
<organism evidence="4 5">
    <name type="scientific">Flavobacterium pygoscelis</name>
    <dbReference type="NCBI Taxonomy" id="2893176"/>
    <lineage>
        <taxon>Bacteria</taxon>
        <taxon>Pseudomonadati</taxon>
        <taxon>Bacteroidota</taxon>
        <taxon>Flavobacteriia</taxon>
        <taxon>Flavobacteriales</taxon>
        <taxon>Flavobacteriaceae</taxon>
        <taxon>Flavobacterium</taxon>
    </lineage>
</organism>
<keyword evidence="1" id="KW-0238">DNA-binding</keyword>
<keyword evidence="2" id="KW-0175">Coiled coil</keyword>
<proteinExistence type="predicted"/>
<protein>
    <submittedName>
        <fullName evidence="4">MerR family transcriptional regulator</fullName>
    </submittedName>
</protein>
<comment type="caution">
    <text evidence="4">The sequence shown here is derived from an EMBL/GenBank/DDBJ whole genome shotgun (WGS) entry which is preliminary data.</text>
</comment>